<evidence type="ECO:0000259" key="2">
    <source>
        <dbReference type="Pfam" id="PF13439"/>
    </source>
</evidence>
<dbReference type="CDD" id="cd03809">
    <property type="entry name" value="GT4_MtfB-like"/>
    <property type="match status" value="1"/>
</dbReference>
<organism evidence="3 4">
    <name type="scientific">Xanthobacter oligotrophicus</name>
    <dbReference type="NCBI Taxonomy" id="2607286"/>
    <lineage>
        <taxon>Bacteria</taxon>
        <taxon>Pseudomonadati</taxon>
        <taxon>Pseudomonadota</taxon>
        <taxon>Alphaproteobacteria</taxon>
        <taxon>Hyphomicrobiales</taxon>
        <taxon>Xanthobacteraceae</taxon>
        <taxon>Xanthobacter</taxon>
    </lineage>
</organism>
<name>A0ABW7A0N3_9HYPH</name>
<dbReference type="PANTHER" id="PTHR46401">
    <property type="entry name" value="GLYCOSYLTRANSFERASE WBBK-RELATED"/>
    <property type="match status" value="1"/>
</dbReference>
<dbReference type="Gene3D" id="3.40.50.2000">
    <property type="entry name" value="Glycogen Phosphorylase B"/>
    <property type="match status" value="2"/>
</dbReference>
<evidence type="ECO:0000313" key="3">
    <source>
        <dbReference type="EMBL" id="MFG1374571.1"/>
    </source>
</evidence>
<dbReference type="SUPFAM" id="SSF53756">
    <property type="entry name" value="UDP-Glycosyltransferase/glycogen phosphorylase"/>
    <property type="match status" value="1"/>
</dbReference>
<protein>
    <submittedName>
        <fullName evidence="3">Glycosyltransferase family 1 protein</fullName>
    </submittedName>
</protein>
<dbReference type="Proteomes" id="UP001604002">
    <property type="component" value="Unassembled WGS sequence"/>
</dbReference>
<feature type="domain" description="Glycosyltransferase subfamily 4-like N-terminal" evidence="2">
    <location>
        <begin position="18"/>
        <end position="180"/>
    </location>
</feature>
<comment type="caution">
    <text evidence="3">The sequence shown here is derived from an EMBL/GenBank/DDBJ whole genome shotgun (WGS) entry which is preliminary data.</text>
</comment>
<accession>A0ABW7A0N3</accession>
<sequence length="380" mass="42243">MTQLDVTVPLFAIHHHKIGGTESAIYNLVHGLARTDARLTIALAEAGRFSPEFQQWILDNPHVAQTILPAIRGSKNARFLEETIFEFKRGKSGWAVYPNYFLPPRLVNKKSAVILHDIQYKVLPQYHSAKRKAWLNYYLKGLFKRADIVLSISNSEKSLVAEHFGAEAASRCQVIYNAIDWHRFEGGPISQRIVDLVQRPYILTVSHPFPHKNISTLIKAFNAISQTDKEIRLYLVGKDSPERRQLITENADPAVVERIELTGVVSDAELGELYRRARVFALPSLYEGFGMPAVEAMGLGVPTVASGVTSLPEVTLGQASYVDDPLSVGGWIDAISALLERGERVAPEVVEQIRQKYEPKHVAENLLDVLASADAAGTSR</sequence>
<dbReference type="Pfam" id="PF13692">
    <property type="entry name" value="Glyco_trans_1_4"/>
    <property type="match status" value="1"/>
</dbReference>
<keyword evidence="4" id="KW-1185">Reference proteome</keyword>
<dbReference type="InterPro" id="IPR028098">
    <property type="entry name" value="Glyco_trans_4-like_N"/>
</dbReference>
<gene>
    <name evidence="3" type="ORF">V5F32_20535</name>
</gene>
<evidence type="ECO:0000256" key="1">
    <source>
        <dbReference type="ARBA" id="ARBA00022679"/>
    </source>
</evidence>
<proteinExistence type="predicted"/>
<reference evidence="3 4" key="1">
    <citation type="submission" date="2024-02" db="EMBL/GenBank/DDBJ databases">
        <title>Expansion and revision of Xanthobacter and proposal of Roseixanthobacter gen. nov.</title>
        <authorList>
            <person name="Soltysiak M.P.M."/>
            <person name="Jalihal A."/>
            <person name="Ory A."/>
            <person name="Chrisophersen C."/>
            <person name="Lee A.D."/>
            <person name="Boulton J."/>
            <person name="Springer M."/>
        </authorList>
    </citation>
    <scope>NUCLEOTIDE SEQUENCE [LARGE SCALE GENOMIC DNA]</scope>
    <source>
        <strain evidence="3 4">23A</strain>
    </source>
</reference>
<dbReference type="PANTHER" id="PTHR46401:SF2">
    <property type="entry name" value="GLYCOSYLTRANSFERASE WBBK-RELATED"/>
    <property type="match status" value="1"/>
</dbReference>
<dbReference type="Pfam" id="PF13439">
    <property type="entry name" value="Glyco_transf_4"/>
    <property type="match status" value="1"/>
</dbReference>
<dbReference type="RefSeq" id="WP_393994200.1">
    <property type="nucleotide sequence ID" value="NZ_JBAFVH010000013.1"/>
</dbReference>
<keyword evidence="1" id="KW-0808">Transferase</keyword>
<evidence type="ECO:0000313" key="4">
    <source>
        <dbReference type="Proteomes" id="UP001604002"/>
    </source>
</evidence>
<dbReference type="EMBL" id="JBAFVH010000013">
    <property type="protein sequence ID" value="MFG1374571.1"/>
    <property type="molecule type" value="Genomic_DNA"/>
</dbReference>